<dbReference type="AlphaFoldDB" id="A0A366SCE9"/>
<dbReference type="InterPro" id="IPR011009">
    <property type="entry name" value="Kinase-like_dom_sf"/>
</dbReference>
<dbReference type="PROSITE" id="PS50011">
    <property type="entry name" value="PROTEIN_KINASE_DOM"/>
    <property type="match status" value="1"/>
</dbReference>
<dbReference type="OrthoDB" id="4062651at2759"/>
<dbReference type="GeneID" id="41989716"/>
<reference evidence="3 4" key="1">
    <citation type="submission" date="2018-06" db="EMBL/GenBank/DDBJ databases">
        <title>Fusarium incarnatum-equiseti species complex species 28.</title>
        <authorList>
            <person name="Gardiner D.M."/>
        </authorList>
    </citation>
    <scope>NUCLEOTIDE SEQUENCE [LARGE SCALE GENOMIC DNA]</scope>
    <source>
        <strain evidence="3 4">FIESC_28</strain>
    </source>
</reference>
<organism evidence="3 4">
    <name type="scientific">Fusarium coffeatum</name>
    <dbReference type="NCBI Taxonomy" id="231269"/>
    <lineage>
        <taxon>Eukaryota</taxon>
        <taxon>Fungi</taxon>
        <taxon>Dikarya</taxon>
        <taxon>Ascomycota</taxon>
        <taxon>Pezizomycotina</taxon>
        <taxon>Sordariomycetes</taxon>
        <taxon>Hypocreomycetidae</taxon>
        <taxon>Hypocreales</taxon>
        <taxon>Nectriaceae</taxon>
        <taxon>Fusarium</taxon>
        <taxon>Fusarium incarnatum-equiseti species complex</taxon>
    </lineage>
</organism>
<dbReference type="RefSeq" id="XP_031021592.1">
    <property type="nucleotide sequence ID" value="XM_031154420.1"/>
</dbReference>
<dbReference type="Pfam" id="PF00069">
    <property type="entry name" value="Pkinase"/>
    <property type="match status" value="1"/>
</dbReference>
<evidence type="ECO:0000313" key="3">
    <source>
        <dbReference type="EMBL" id="RBR27001.1"/>
    </source>
</evidence>
<feature type="region of interest" description="Disordered" evidence="1">
    <location>
        <begin position="38"/>
        <end position="64"/>
    </location>
</feature>
<feature type="domain" description="Protein kinase" evidence="2">
    <location>
        <begin position="258"/>
        <end position="591"/>
    </location>
</feature>
<dbReference type="InterPro" id="IPR048863">
    <property type="entry name" value="BRR2_plug"/>
</dbReference>
<dbReference type="GO" id="GO:0005524">
    <property type="term" value="F:ATP binding"/>
    <property type="evidence" value="ECO:0007669"/>
    <property type="project" value="InterPro"/>
</dbReference>
<feature type="compositionally biased region" description="Polar residues" evidence="1">
    <location>
        <begin position="1"/>
        <end position="20"/>
    </location>
</feature>
<feature type="compositionally biased region" description="Basic residues" evidence="1">
    <location>
        <begin position="50"/>
        <end position="60"/>
    </location>
</feature>
<proteinExistence type="predicted"/>
<comment type="caution">
    <text evidence="3">The sequence shown here is derived from an EMBL/GenBank/DDBJ whole genome shotgun (WGS) entry which is preliminary data.</text>
</comment>
<evidence type="ECO:0000256" key="1">
    <source>
        <dbReference type="SAM" id="MobiDB-lite"/>
    </source>
</evidence>
<dbReference type="PANTHER" id="PTHR24359">
    <property type="entry name" value="SERINE/THREONINE-PROTEIN KINASE SBK1"/>
    <property type="match status" value="1"/>
</dbReference>
<accession>A0A366SCE9</accession>
<dbReference type="Gene3D" id="1.10.510.10">
    <property type="entry name" value="Transferase(Phosphotransferase) domain 1"/>
    <property type="match status" value="2"/>
</dbReference>
<name>A0A366SCE9_9HYPO</name>
<dbReference type="InterPro" id="IPR000719">
    <property type="entry name" value="Prot_kinase_dom"/>
</dbReference>
<dbReference type="GO" id="GO:0004674">
    <property type="term" value="F:protein serine/threonine kinase activity"/>
    <property type="evidence" value="ECO:0007669"/>
    <property type="project" value="TreeGrafter"/>
</dbReference>
<evidence type="ECO:0000313" key="4">
    <source>
        <dbReference type="Proteomes" id="UP000253153"/>
    </source>
</evidence>
<feature type="region of interest" description="Disordered" evidence="1">
    <location>
        <begin position="1"/>
        <end position="26"/>
    </location>
</feature>
<dbReference type="PANTHER" id="PTHR24359:SF37">
    <property type="entry name" value="PROTEIN KINASE DOMAIN-CONTAINING PROTEIN"/>
    <property type="match status" value="1"/>
</dbReference>
<dbReference type="SUPFAM" id="SSF56112">
    <property type="entry name" value="Protein kinase-like (PK-like)"/>
    <property type="match status" value="1"/>
</dbReference>
<dbReference type="Pfam" id="PF21188">
    <property type="entry name" value="BRR2_plug"/>
    <property type="match status" value="1"/>
</dbReference>
<dbReference type="EMBL" id="QKXC01000005">
    <property type="protein sequence ID" value="RBR27001.1"/>
    <property type="molecule type" value="Genomic_DNA"/>
</dbReference>
<dbReference type="SMART" id="SM00220">
    <property type="entry name" value="S_TKc"/>
    <property type="match status" value="1"/>
</dbReference>
<gene>
    <name evidence="3" type="ORF">FIESC28_00269</name>
</gene>
<protein>
    <recommendedName>
        <fullName evidence="2">Protein kinase domain-containing protein</fullName>
    </recommendedName>
</protein>
<sequence>MNRGGLTSQSEPDPSTSQNVGRAAQYAAGGASSSNIVIGSNTGDAAVSQKHGKTHRSNPRKARELGDKVLEPFNLFGKDVGLQTRIHIYNASYWSRYPGYQGARFLPRDNVVQIVSEGTVRKVLTKCDKYKKYPQMRPLRDSTADIERDVTSICDAPDGKSYRKLFIILVLLKKASVVAWFIHRGICDDNLPLLHDPETDTLKWTGMRSSDHQFPTGGLKPSFFVKFMEQQWLVLVPCFSSEKENDPQRLMDEQVPPFTSWKLIRRGGQGEVFEVRIHPNQHGFKGTKVFAIKRIEEFRRKRPTNPKREHAILNKFKNNRHDHMISILTAYIQNGVYHLIFPRAHGDLLEYWKSVNPKPSEVESDDNLSWLSTQCQGLAEALGSIHRYETNSFKYLLDPDSLQAAEQNLTGESPGRLRLFGRHGDIKPENILYYPRQEGDLRGRLVIADFGCAAFSTKEEVDRHKRQRIPNTSAYRAPETALSLDDSSISPSYDIWTLGCVYLEFLIWWSGGWAFVKQFTDERLAQDPSFYHMSKEYNLRTDFFFTVTEENGKRTAEVRESVNRFMDKLASHNKANELSSEFLKLIRTKMLVVETLNGKGTKNGRASAMNIASNPPYPLQRRNLSAQRDNMEGITYQPRTAATRATFDSIITIVANGLGDVPHEVMCITADAVLDYLKDDNMKGLDKKQEVDDILGVILSPKQWNKLMALGKKIIDYDDQDDDENNSTA</sequence>
<dbReference type="Proteomes" id="UP000253153">
    <property type="component" value="Unassembled WGS sequence"/>
</dbReference>
<keyword evidence="4" id="KW-1185">Reference proteome</keyword>
<evidence type="ECO:0000259" key="2">
    <source>
        <dbReference type="PROSITE" id="PS50011"/>
    </source>
</evidence>